<evidence type="ECO:0000256" key="2">
    <source>
        <dbReference type="ARBA" id="ARBA00022840"/>
    </source>
</evidence>
<dbReference type="GO" id="GO:0006310">
    <property type="term" value="P:DNA recombination"/>
    <property type="evidence" value="ECO:0007669"/>
    <property type="project" value="TreeGrafter"/>
</dbReference>
<sequence>MPRYADIVLPLAQPTYTFAIPEGMPLSEGHAVAVQFGLRKFYTGVVWRVHDRRPDFKTVKSVSRILYDVPLLSAPMRSLWEWIASYYMCTLGEVMRVALPSLMKPSGDTEEEFSEEEFRPRTECYVALARELCDEERFH</sequence>
<dbReference type="Pfam" id="PF17764">
    <property type="entry name" value="PriA_3primeBD"/>
    <property type="match status" value="1"/>
</dbReference>
<keyword evidence="1" id="KW-0547">Nucleotide-binding</keyword>
<feature type="domain" description="Primosomal protein N' 3' DNA-binding" evidence="4">
    <location>
        <begin position="13"/>
        <end position="100"/>
    </location>
</feature>
<dbReference type="PANTHER" id="PTHR30580">
    <property type="entry name" value="PRIMOSOMAL PROTEIN N"/>
    <property type="match status" value="1"/>
</dbReference>
<dbReference type="EMBL" id="AJWY01011145">
    <property type="protein sequence ID" value="EKC53559.1"/>
    <property type="molecule type" value="Genomic_DNA"/>
</dbReference>
<accession>K1SDX0</accession>
<evidence type="ECO:0000256" key="3">
    <source>
        <dbReference type="ARBA" id="ARBA00023125"/>
    </source>
</evidence>
<feature type="non-terminal residue" evidence="5">
    <location>
        <position position="139"/>
    </location>
</feature>
<dbReference type="InterPro" id="IPR041222">
    <property type="entry name" value="PriA_3primeBD"/>
</dbReference>
<dbReference type="Gene3D" id="3.40.1440.60">
    <property type="entry name" value="PriA, 3(prime) DNA-binding domain"/>
    <property type="match status" value="1"/>
</dbReference>
<gene>
    <name evidence="5" type="ORF">LEA_16311</name>
</gene>
<dbReference type="GO" id="GO:0006302">
    <property type="term" value="P:double-strand break repair"/>
    <property type="evidence" value="ECO:0007669"/>
    <property type="project" value="TreeGrafter"/>
</dbReference>
<dbReference type="GO" id="GO:0003677">
    <property type="term" value="F:DNA binding"/>
    <property type="evidence" value="ECO:0007669"/>
    <property type="project" value="UniProtKB-KW"/>
</dbReference>
<keyword evidence="3" id="KW-0238">DNA-binding</keyword>
<keyword evidence="2" id="KW-0067">ATP-binding</keyword>
<proteinExistence type="predicted"/>
<evidence type="ECO:0000313" key="5">
    <source>
        <dbReference type="EMBL" id="EKC53559.1"/>
    </source>
</evidence>
<organism evidence="5">
    <name type="scientific">human gut metagenome</name>
    <dbReference type="NCBI Taxonomy" id="408170"/>
    <lineage>
        <taxon>unclassified sequences</taxon>
        <taxon>metagenomes</taxon>
        <taxon>organismal metagenomes</taxon>
    </lineage>
</organism>
<dbReference type="GO" id="GO:0043138">
    <property type="term" value="F:3'-5' DNA helicase activity"/>
    <property type="evidence" value="ECO:0007669"/>
    <property type="project" value="TreeGrafter"/>
</dbReference>
<name>K1SDX0_9ZZZZ</name>
<dbReference type="InterPro" id="IPR042115">
    <property type="entry name" value="PriA_3primeBD_sf"/>
</dbReference>
<reference evidence="5" key="1">
    <citation type="journal article" date="2013" name="Environ. Microbiol.">
        <title>Microbiota from the distal guts of lean and obese adolescents exhibit partial functional redundancy besides clear differences in community structure.</title>
        <authorList>
            <person name="Ferrer M."/>
            <person name="Ruiz A."/>
            <person name="Lanza F."/>
            <person name="Haange S.B."/>
            <person name="Oberbach A."/>
            <person name="Till H."/>
            <person name="Bargiela R."/>
            <person name="Campoy C."/>
            <person name="Segura M.T."/>
            <person name="Richter M."/>
            <person name="von Bergen M."/>
            <person name="Seifert J."/>
            <person name="Suarez A."/>
        </authorList>
    </citation>
    <scope>NUCLEOTIDE SEQUENCE</scope>
</reference>
<evidence type="ECO:0000259" key="4">
    <source>
        <dbReference type="Pfam" id="PF17764"/>
    </source>
</evidence>
<dbReference type="GO" id="GO:0006270">
    <property type="term" value="P:DNA replication initiation"/>
    <property type="evidence" value="ECO:0007669"/>
    <property type="project" value="TreeGrafter"/>
</dbReference>
<dbReference type="GO" id="GO:0005524">
    <property type="term" value="F:ATP binding"/>
    <property type="evidence" value="ECO:0007669"/>
    <property type="project" value="UniProtKB-KW"/>
</dbReference>
<protein>
    <submittedName>
        <fullName evidence="5">Primosomal protein N</fullName>
    </submittedName>
</protein>
<evidence type="ECO:0000256" key="1">
    <source>
        <dbReference type="ARBA" id="ARBA00022741"/>
    </source>
</evidence>
<dbReference type="PANTHER" id="PTHR30580:SF0">
    <property type="entry name" value="PRIMOSOMAL PROTEIN N"/>
    <property type="match status" value="1"/>
</dbReference>
<dbReference type="AlphaFoldDB" id="K1SDX0"/>
<comment type="caution">
    <text evidence="5">The sequence shown here is derived from an EMBL/GenBank/DDBJ whole genome shotgun (WGS) entry which is preliminary data.</text>
</comment>